<protein>
    <submittedName>
        <fullName evidence="1">Glyoxalase/Bleomycin resistance protein/Dioxygenase superfamily protein</fullName>
    </submittedName>
</protein>
<accession>A0A1H5PYF4</accession>
<dbReference type="GO" id="GO:0051213">
    <property type="term" value="F:dioxygenase activity"/>
    <property type="evidence" value="ECO:0007669"/>
    <property type="project" value="UniProtKB-KW"/>
</dbReference>
<reference evidence="2" key="1">
    <citation type="submission" date="2016-10" db="EMBL/GenBank/DDBJ databases">
        <authorList>
            <person name="Varghese N."/>
            <person name="Submissions S."/>
        </authorList>
    </citation>
    <scope>NUCLEOTIDE SEQUENCE [LARGE SCALE GENOMIC DNA]</scope>
    <source>
        <strain evidence="2">DSM 45237</strain>
    </source>
</reference>
<dbReference type="Pfam" id="PF13669">
    <property type="entry name" value="Glyoxalase_4"/>
    <property type="match status" value="1"/>
</dbReference>
<dbReference type="InterPro" id="IPR029068">
    <property type="entry name" value="Glyas_Bleomycin-R_OHBP_Dase"/>
</dbReference>
<gene>
    <name evidence="1" type="ORF">SAMN04488561_6808</name>
</gene>
<dbReference type="STRING" id="561176.SAMN04488561_6808"/>
<keyword evidence="2" id="KW-1185">Reference proteome</keyword>
<dbReference type="RefSeq" id="WP_069111486.1">
    <property type="nucleotide sequence ID" value="NZ_FNUC01000004.1"/>
</dbReference>
<dbReference type="Gene3D" id="3.10.180.10">
    <property type="entry name" value="2,3-Dihydroxybiphenyl 1,2-Dioxygenase, domain 1"/>
    <property type="match status" value="1"/>
</dbReference>
<sequence>MTPNGFVVDQVAFVVPDLAAALPAYDAIFSGSPWRIWDYGPSVMSEQAFRGEPSAYSMRLALSATRPQVELIQPLHGRSVYSEWLERGGTGVHHVGMFVDDIGEASDALGLPLATAAQTGSGYGAGGDGGFAYFDAVPEVDLILELIAVPQTRRPPDTVWERTH</sequence>
<keyword evidence="1" id="KW-0560">Oxidoreductase</keyword>
<dbReference type="AlphaFoldDB" id="A0A1H5PYF4"/>
<evidence type="ECO:0000313" key="1">
    <source>
        <dbReference type="EMBL" id="SEF18739.1"/>
    </source>
</evidence>
<dbReference type="OrthoDB" id="9792173at2"/>
<name>A0A1H5PYF4_9ACTN</name>
<dbReference type="Proteomes" id="UP000181980">
    <property type="component" value="Unassembled WGS sequence"/>
</dbReference>
<organism evidence="1 2">
    <name type="scientific">Jiangella alba</name>
    <dbReference type="NCBI Taxonomy" id="561176"/>
    <lineage>
        <taxon>Bacteria</taxon>
        <taxon>Bacillati</taxon>
        <taxon>Actinomycetota</taxon>
        <taxon>Actinomycetes</taxon>
        <taxon>Jiangellales</taxon>
        <taxon>Jiangellaceae</taxon>
        <taxon>Jiangella</taxon>
    </lineage>
</organism>
<evidence type="ECO:0000313" key="2">
    <source>
        <dbReference type="Proteomes" id="UP000181980"/>
    </source>
</evidence>
<proteinExistence type="predicted"/>
<keyword evidence="1" id="KW-0223">Dioxygenase</keyword>
<dbReference type="EMBL" id="FNUC01000004">
    <property type="protein sequence ID" value="SEF18739.1"/>
    <property type="molecule type" value="Genomic_DNA"/>
</dbReference>
<dbReference type="SUPFAM" id="SSF54593">
    <property type="entry name" value="Glyoxalase/Bleomycin resistance protein/Dihydroxybiphenyl dioxygenase"/>
    <property type="match status" value="1"/>
</dbReference>